<comment type="caution">
    <text evidence="1">The sequence shown here is derived from an EMBL/GenBank/DDBJ whole genome shotgun (WGS) entry which is preliminary data.</text>
</comment>
<evidence type="ECO:0000313" key="1">
    <source>
        <dbReference type="EMBL" id="MFD1939489.1"/>
    </source>
</evidence>
<name>A0ABW4TE07_9ACTN</name>
<dbReference type="RefSeq" id="WP_379581811.1">
    <property type="nucleotide sequence ID" value="NZ_JBHUFV010000083.1"/>
</dbReference>
<sequence length="565" mass="61585">MRRSIRGSRVRAQPYRDLVWLAYLSLPRAAGEERRLVLAHRMSASAVTGRTRIEEVRLRKSFLRRVLRKRLMPWSGRLATVEAVPAVTRSRDMEFTRRFDGLPAPARAAYALLRLEERPHDQVMEILTGAGVDDPAAALAAVSDFEEQAGWLWRPALDPTLVRIYGRPPAGRRLRAAAAAGLCLLALVVVLPQLDLERPGIAAAPSASRPRIVRAAGEAWRAGTSLDLGTWAPRGSLVHDEELVRRAIGTWGASSAQLLFAGQVDDARVVLLRRPSQVARYTETANGPTVEILPEPRVRPDGAGPLKLSTTTEGNRYLLPPWVREVSKATLAGRTPHWHKVEIRDGVTAPVPLAERGGCWQGPVLRLRAPEIAHGLPYTMLDFGRLSLANASYQPPPPAEVNRYGPHELDALPEGFSAWKHVGCAVERPEGEIQAATAWEFWAGQLPEGVRGRWVCLRTTDASGGSVVRGVLLATGRGRTTGTPTAARAGTWDCSRLRTDIVAGVWWKAPSGRRYYVAAGSRRVAAMDVGRHRVSGRHVAIAGSGIARPRLSAVDEAGVKVSALQ</sequence>
<proteinExistence type="predicted"/>
<reference evidence="2" key="1">
    <citation type="journal article" date="2019" name="Int. J. Syst. Evol. Microbiol.">
        <title>The Global Catalogue of Microorganisms (GCM) 10K type strain sequencing project: providing services to taxonomists for standard genome sequencing and annotation.</title>
        <authorList>
            <consortium name="The Broad Institute Genomics Platform"/>
            <consortium name="The Broad Institute Genome Sequencing Center for Infectious Disease"/>
            <person name="Wu L."/>
            <person name="Ma J."/>
        </authorList>
    </citation>
    <scope>NUCLEOTIDE SEQUENCE [LARGE SCALE GENOMIC DNA]</scope>
    <source>
        <strain evidence="2">ICMP 6774ER</strain>
    </source>
</reference>
<dbReference type="EMBL" id="JBHUFV010000083">
    <property type="protein sequence ID" value="MFD1939489.1"/>
    <property type="molecule type" value="Genomic_DNA"/>
</dbReference>
<organism evidence="1 2">
    <name type="scientific">Nonomuraea mangrovi</name>
    <dbReference type="NCBI Taxonomy" id="2316207"/>
    <lineage>
        <taxon>Bacteria</taxon>
        <taxon>Bacillati</taxon>
        <taxon>Actinomycetota</taxon>
        <taxon>Actinomycetes</taxon>
        <taxon>Streptosporangiales</taxon>
        <taxon>Streptosporangiaceae</taxon>
        <taxon>Nonomuraea</taxon>
    </lineage>
</organism>
<gene>
    <name evidence="1" type="ORF">ACFSKW_49310</name>
</gene>
<accession>A0ABW4TE07</accession>
<keyword evidence="2" id="KW-1185">Reference proteome</keyword>
<dbReference type="Proteomes" id="UP001597368">
    <property type="component" value="Unassembled WGS sequence"/>
</dbReference>
<evidence type="ECO:0000313" key="2">
    <source>
        <dbReference type="Proteomes" id="UP001597368"/>
    </source>
</evidence>
<protein>
    <submittedName>
        <fullName evidence="1">Uncharacterized protein</fullName>
    </submittedName>
</protein>